<reference evidence="2 3" key="1">
    <citation type="journal article" date="2019" name="Commun. Biol.">
        <title>The bagworm genome reveals a unique fibroin gene that provides high tensile strength.</title>
        <authorList>
            <person name="Kono N."/>
            <person name="Nakamura H."/>
            <person name="Ohtoshi R."/>
            <person name="Tomita M."/>
            <person name="Numata K."/>
            <person name="Arakawa K."/>
        </authorList>
    </citation>
    <scope>NUCLEOTIDE SEQUENCE [LARGE SCALE GENOMIC DNA]</scope>
</reference>
<feature type="compositionally biased region" description="Basic residues" evidence="1">
    <location>
        <begin position="69"/>
        <end position="89"/>
    </location>
</feature>
<dbReference type="EMBL" id="BGZK01002934">
    <property type="protein sequence ID" value="GBP97436.1"/>
    <property type="molecule type" value="Genomic_DNA"/>
</dbReference>
<organism evidence="2 3">
    <name type="scientific">Eumeta variegata</name>
    <name type="common">Bagworm moth</name>
    <name type="synonym">Eumeta japonica</name>
    <dbReference type="NCBI Taxonomy" id="151549"/>
    <lineage>
        <taxon>Eukaryota</taxon>
        <taxon>Metazoa</taxon>
        <taxon>Ecdysozoa</taxon>
        <taxon>Arthropoda</taxon>
        <taxon>Hexapoda</taxon>
        <taxon>Insecta</taxon>
        <taxon>Pterygota</taxon>
        <taxon>Neoptera</taxon>
        <taxon>Endopterygota</taxon>
        <taxon>Lepidoptera</taxon>
        <taxon>Glossata</taxon>
        <taxon>Ditrysia</taxon>
        <taxon>Tineoidea</taxon>
        <taxon>Psychidae</taxon>
        <taxon>Oiketicinae</taxon>
        <taxon>Eumeta</taxon>
    </lineage>
</organism>
<evidence type="ECO:0000256" key="1">
    <source>
        <dbReference type="SAM" id="MobiDB-lite"/>
    </source>
</evidence>
<proteinExistence type="predicted"/>
<sequence length="173" mass="19333">MQSNLQRSKLATTELLVEAARRKIAVAIVQEPYIGNIGELRRYPGAESSKDGSAEGTRQSRHNGPEQRRGRRRGSNPQRRKRRSCRNQSRKLQNWRRVGVFRGDMPIGPYLDRVRYVCSKLGTDKIILGAMSTRGVYGGAANAMMRAVSISATSSILRAAHLERGQYAHVRGV</sequence>
<comment type="caution">
    <text evidence="2">The sequence shown here is derived from an EMBL/GenBank/DDBJ whole genome shotgun (WGS) entry which is preliminary data.</text>
</comment>
<protein>
    <submittedName>
        <fullName evidence="2">Uncharacterized protein</fullName>
    </submittedName>
</protein>
<name>A0A4C2A9T2_EUMVA</name>
<feature type="compositionally biased region" description="Basic and acidic residues" evidence="1">
    <location>
        <begin position="42"/>
        <end position="53"/>
    </location>
</feature>
<gene>
    <name evidence="2" type="ORF">EVAR_61142_1</name>
</gene>
<evidence type="ECO:0000313" key="2">
    <source>
        <dbReference type="EMBL" id="GBP97436.1"/>
    </source>
</evidence>
<accession>A0A4C2A9T2</accession>
<dbReference type="OrthoDB" id="411871at2759"/>
<dbReference type="Proteomes" id="UP000299102">
    <property type="component" value="Unassembled WGS sequence"/>
</dbReference>
<keyword evidence="3" id="KW-1185">Reference proteome</keyword>
<dbReference type="AlphaFoldDB" id="A0A4C2A9T2"/>
<evidence type="ECO:0000313" key="3">
    <source>
        <dbReference type="Proteomes" id="UP000299102"/>
    </source>
</evidence>
<feature type="region of interest" description="Disordered" evidence="1">
    <location>
        <begin position="42"/>
        <end position="90"/>
    </location>
</feature>